<evidence type="ECO:0000313" key="10">
    <source>
        <dbReference type="EMBL" id="HGM46459.1"/>
    </source>
</evidence>
<gene>
    <name evidence="8" type="primary">rps19p</name>
    <name evidence="10" type="ORF">ENU21_01730</name>
</gene>
<dbReference type="FunFam" id="3.30.860.10:FF:000002">
    <property type="entry name" value="40S ribosomal protein S15"/>
    <property type="match status" value="1"/>
</dbReference>
<dbReference type="SUPFAM" id="SSF54570">
    <property type="entry name" value="Ribosomal protein S19"/>
    <property type="match status" value="1"/>
</dbReference>
<comment type="similarity">
    <text evidence="2 8 9">Belongs to the universal ribosomal protein uS19 family.</text>
</comment>
<comment type="caution">
    <text evidence="10">The sequence shown here is derived from an EMBL/GenBank/DDBJ whole genome shotgun (WGS) entry which is preliminary data.</text>
</comment>
<keyword evidence="6 8" id="KW-0687">Ribonucleoprotein</keyword>
<keyword evidence="3 8" id="KW-0699">rRNA-binding</keyword>
<dbReference type="InterPro" id="IPR005713">
    <property type="entry name" value="Ribosomal_uS19_euk/arc"/>
</dbReference>
<dbReference type="HAMAP" id="MF_00531">
    <property type="entry name" value="Ribosomal_uS19"/>
    <property type="match status" value="1"/>
</dbReference>
<dbReference type="AlphaFoldDB" id="A0A7C4H084"/>
<comment type="function">
    <text evidence="1 8">Protein S19 forms a complex with S13 that binds strongly to the 16S ribosomal RNA.</text>
</comment>
<proteinExistence type="inferred from homology"/>
<protein>
    <recommendedName>
        <fullName evidence="7 8">Small ribosomal subunit protein uS19</fullName>
    </recommendedName>
</protein>
<dbReference type="PANTHER" id="PTHR11880">
    <property type="entry name" value="RIBOSOMAL PROTEIN S19P FAMILY MEMBER"/>
    <property type="match status" value="1"/>
</dbReference>
<name>A0A7C4H084_THEPE</name>
<dbReference type="InterPro" id="IPR020934">
    <property type="entry name" value="Ribosomal_uS19_CS"/>
</dbReference>
<dbReference type="PROSITE" id="PS00323">
    <property type="entry name" value="RIBOSOMAL_S19"/>
    <property type="match status" value="1"/>
</dbReference>
<evidence type="ECO:0000256" key="4">
    <source>
        <dbReference type="ARBA" id="ARBA00022884"/>
    </source>
</evidence>
<dbReference type="PIRSF" id="PIRSF002144">
    <property type="entry name" value="Ribosomal_S19"/>
    <property type="match status" value="1"/>
</dbReference>
<dbReference type="Gene3D" id="3.30.860.10">
    <property type="entry name" value="30s Ribosomal Protein S19, Chain A"/>
    <property type="match status" value="1"/>
</dbReference>
<reference evidence="10" key="1">
    <citation type="journal article" date="2020" name="mSystems">
        <title>Genome- and Community-Level Interaction Insights into Carbon Utilization and Element Cycling Functions of Hydrothermarchaeota in Hydrothermal Sediment.</title>
        <authorList>
            <person name="Zhou Z."/>
            <person name="Liu Y."/>
            <person name="Xu W."/>
            <person name="Pan J."/>
            <person name="Luo Z.H."/>
            <person name="Li M."/>
        </authorList>
    </citation>
    <scope>NUCLEOTIDE SEQUENCE</scope>
    <source>
        <strain evidence="10">SpSt-649</strain>
    </source>
</reference>
<dbReference type="GO" id="GO:0019843">
    <property type="term" value="F:rRNA binding"/>
    <property type="evidence" value="ECO:0007669"/>
    <property type="project" value="UniProtKB-UniRule"/>
</dbReference>
<dbReference type="GO" id="GO:0006412">
    <property type="term" value="P:translation"/>
    <property type="evidence" value="ECO:0007669"/>
    <property type="project" value="UniProtKB-UniRule"/>
</dbReference>
<organism evidence="10">
    <name type="scientific">Thermofilum pendens</name>
    <dbReference type="NCBI Taxonomy" id="2269"/>
    <lineage>
        <taxon>Archaea</taxon>
        <taxon>Thermoproteota</taxon>
        <taxon>Thermoprotei</taxon>
        <taxon>Thermofilales</taxon>
        <taxon>Thermofilaceae</taxon>
        <taxon>Thermofilum</taxon>
    </lineage>
</organism>
<dbReference type="GO" id="GO:0000028">
    <property type="term" value="P:ribosomal small subunit assembly"/>
    <property type="evidence" value="ECO:0007669"/>
    <property type="project" value="TreeGrafter"/>
</dbReference>
<evidence type="ECO:0000256" key="7">
    <source>
        <dbReference type="ARBA" id="ARBA00035163"/>
    </source>
</evidence>
<evidence type="ECO:0000256" key="5">
    <source>
        <dbReference type="ARBA" id="ARBA00022980"/>
    </source>
</evidence>
<evidence type="ECO:0000256" key="3">
    <source>
        <dbReference type="ARBA" id="ARBA00022730"/>
    </source>
</evidence>
<evidence type="ECO:0000256" key="8">
    <source>
        <dbReference type="HAMAP-Rule" id="MF_00531"/>
    </source>
</evidence>
<keyword evidence="4 8" id="KW-0694">RNA-binding</keyword>
<dbReference type="PANTHER" id="PTHR11880:SF2">
    <property type="entry name" value="SMALL RIBOSOMAL SUBUNIT PROTEIN US19"/>
    <property type="match status" value="1"/>
</dbReference>
<dbReference type="InterPro" id="IPR023575">
    <property type="entry name" value="Ribosomal_uS19_SF"/>
</dbReference>
<dbReference type="PRINTS" id="PR00975">
    <property type="entry name" value="RIBOSOMALS19"/>
</dbReference>
<dbReference type="GO" id="GO:0022627">
    <property type="term" value="C:cytosolic small ribosomal subunit"/>
    <property type="evidence" value="ECO:0007669"/>
    <property type="project" value="UniProtKB-UniRule"/>
</dbReference>
<evidence type="ECO:0000256" key="1">
    <source>
        <dbReference type="ARBA" id="ARBA00003239"/>
    </source>
</evidence>
<dbReference type="NCBIfam" id="NF003121">
    <property type="entry name" value="PRK04038.1"/>
    <property type="match status" value="1"/>
</dbReference>
<evidence type="ECO:0000256" key="6">
    <source>
        <dbReference type="ARBA" id="ARBA00023274"/>
    </source>
</evidence>
<keyword evidence="5 8" id="KW-0689">Ribosomal protein</keyword>
<evidence type="ECO:0000256" key="2">
    <source>
        <dbReference type="ARBA" id="ARBA00007345"/>
    </source>
</evidence>
<dbReference type="EMBL" id="DTBQ01000051">
    <property type="protein sequence ID" value="HGM46459.1"/>
    <property type="molecule type" value="Genomic_DNA"/>
</dbReference>
<sequence>MESTSKFMYRGYTLEELTRMPLEKLAVLFPARQRRSLRRTLIEGKSEEHLKLLEKIRRAKKAVEGGKKQPVIRTHLRDFVILPEMVGLTIHVYNGKEFVPVEITPERIGHYLGEFAQTTKKVEHGEPGLKATRSSMFVAMK</sequence>
<accession>A0A7C4H084</accession>
<dbReference type="InterPro" id="IPR002222">
    <property type="entry name" value="Ribosomal_uS19"/>
</dbReference>
<evidence type="ECO:0000256" key="9">
    <source>
        <dbReference type="RuleBase" id="RU003485"/>
    </source>
</evidence>
<dbReference type="NCBIfam" id="TIGR01025">
    <property type="entry name" value="uS19_arch"/>
    <property type="match status" value="1"/>
</dbReference>
<dbReference type="Pfam" id="PF00203">
    <property type="entry name" value="Ribosomal_S19"/>
    <property type="match status" value="1"/>
</dbReference>
<dbReference type="GO" id="GO:0003735">
    <property type="term" value="F:structural constituent of ribosome"/>
    <property type="evidence" value="ECO:0007669"/>
    <property type="project" value="UniProtKB-UniRule"/>
</dbReference>